<dbReference type="Gene3D" id="1.50.10.20">
    <property type="match status" value="1"/>
</dbReference>
<evidence type="ECO:0000313" key="6">
    <source>
        <dbReference type="Proteomes" id="UP000675047"/>
    </source>
</evidence>
<evidence type="ECO:0000259" key="4">
    <source>
        <dbReference type="SMART" id="SM01360"/>
    </source>
</evidence>
<dbReference type="InterPro" id="IPR037066">
    <property type="entry name" value="Plug_dom_sf"/>
</dbReference>
<reference evidence="5 6" key="1">
    <citation type="submission" date="2021-03" db="EMBL/GenBank/DDBJ databases">
        <title>Flavobacterium Flabelliformis Sp. Nov. And Flavobacterium Geliluteum Sp. Nov., Two Novel Multidrug Resistant Psychrophilic Species Isolated From Antarctica.</title>
        <authorList>
            <person name="Kralova S."/>
            <person name="Busse H.J."/>
            <person name="Bezdicek M."/>
            <person name="Nykrynova M."/>
            <person name="Kroupova E."/>
            <person name="Krsek D."/>
            <person name="Sedlacek I."/>
        </authorList>
    </citation>
    <scope>NUCLEOTIDE SEQUENCE [LARGE SCALE GENOMIC DNA]</scope>
    <source>
        <strain evidence="5 6">P7388</strain>
    </source>
</reference>
<evidence type="ECO:0000313" key="5">
    <source>
        <dbReference type="EMBL" id="MBP4139346.1"/>
    </source>
</evidence>
<dbReference type="InterPro" id="IPR041246">
    <property type="entry name" value="Bact_MG10"/>
</dbReference>
<dbReference type="SUPFAM" id="SSF49464">
    <property type="entry name" value="Carboxypeptidase regulatory domain-like"/>
    <property type="match status" value="1"/>
</dbReference>
<dbReference type="Pfam" id="PF07715">
    <property type="entry name" value="Plug"/>
    <property type="match status" value="1"/>
</dbReference>
<organism evidence="5 6">
    <name type="scientific">Flavobacterium geliluteum</name>
    <dbReference type="NCBI Taxonomy" id="2816120"/>
    <lineage>
        <taxon>Bacteria</taxon>
        <taxon>Pseudomonadati</taxon>
        <taxon>Bacteroidota</taxon>
        <taxon>Flavobacteriia</taxon>
        <taxon>Flavobacteriales</taxon>
        <taxon>Flavobacteriaceae</taxon>
        <taxon>Flavobacterium</taxon>
    </lineage>
</organism>
<sequence length="2177" mass="249994">MKNIVFAFLLLSCSLFAQQNDKKWEKVIAFENEGKIKSANEIVLEIYKNARVTKDEVQMIKCFFYQSKYLQAVDENAKTKILDHLKSEINSVSIPSQAILNFVYAKCLNDYYNRNTYQIQRRTNTAVLDEDFLTWTEINFKSQIKLVLQKTLENEKVLKETSLEKYELIFDFFTLEKFKKETLFSYLLKENIDLYQQKVRQWEFTKSDFTPYTQQLLGKSTDFSQINFDFVTNENLRTVLTLYQKQEANYPSGDNQLERMQYAKNMLLESDDTYFKALVSLQKEVKDADFIQKIQLEKAIILSQKASKETYPEYNIQSITILDSIISVNNRSNAHKLALQQKANIVSKSINIELQKFIYANENTRAYIRYKNVTQLKVSFYPINQKQLLQFGENTTKKDSLINALLQKKNAIATENYLILNKNDFFEYTTEVLLPQLKTGSYLVYFESDSDTKDNKAFAYETITASNLAVLASQNEAGETFQVLDRKTGRPLENVTIKSNHFRIKTNKNGVAVSPQKKYIYNNNDLEVASKTDTILVKKNYLNHISEFSEKDNENTDFKGKVDFYLDRAIYRPGQTVYYKGIAIQKKKNETTVVPFTTFKIIIQDADDNEFKKFDVTTNEFGSFSGEFILPKNGLTGNFTIEADEPTTYENDIVYNKKTDEHPFWENVDFEDSSTDFSVEEYKRPKFEVSFEPKKDSFQVNQAIKVKGNAKAFAGSNISDAVVKYSVTRYTNYFRNYYGQQEETETLVTGETKTDASGKFTIDFIAVPSKNSKKEQLPIFNYRINTSVTDINGETHEAETIVKVGYHDLVLAATLPNQIVTKDKNEIALTSTNLNGEFLAAKGEIKIYYKSPFSNKFKPRVWTNPDIETINKETFEKLFPYEKNEEINNNNTATKLVYSKKINTEKDKKIVLDFIEKYKSGNYKVIFSAKDSFDNLIESSTEFQILQSKDKFNTSTLFTIKQVNENPKKDGFVALKVTSVIPELYISATGNYNNKVFFETNIHLENNESIVKIQLNKEFEKYLKIGFQSVFENAVFYDDIAILLKEEATKLEFSVETFRNKLQPGISENWSFILKSTNTLNEAEVLASMYDSSLDQFTTRSWDALGFNDYFYNGSNSKSSLGFDKTSRYLMNLNTPKKRVQLNNENSKLIWFGFDFNNANTSVYLQKEYQKQLSKKTQKPANAKMISGIITDESEMPLPGVSITIKGTQRTTSSDFDGYYEIEAAENEELVFTYIGFKNQSVLVKNTKTIDIILKEENSRLQEVVVTGYGIMKKKSLTAAITRLASDDERMQIEEDNNIYNTEGIATQLQGYVAGVSVEKNGADKILIRGAASSQSTIPLYVVDGQIVTDIKNINPQDILSIDVLKDAKATALYGSKGANGVIIITTKKALEELTQVKARKNLSEMAFFYPNLKTDTNGKVSFNFTTPEALTAWKFRLMAHNKKAVTGYLEKNVVTQKDLMILPNFPRFFREKDTIVINAKISNITNESKTGISILQLFDATTMEPIDTKMLNTQNVKNFAITAFGNTNTSWTITIPEGLQGVQYKIMAKSGDFSDGEENILPVLSNNMLVTESIPIWVRENSSKEYTFENLKNNHSKTLKNHQFTLEYTSNPTWIAMQSLPYLMEYEHECAEQTFARFYANALASEIILSNPKIATVFENWKKSEKPASKLEENEELKSIILAETPWLNDSKTEEEKKKNLALLFDLEKMKTSQKTIFDKLKQKQKTSGGFAWFDGGNESEYITRHILAGLGHLSKLSKNDDNASQTNEIAKNGIPFLDQKFMEVHNRRIENSKKTSKLIWINPYSDLHYLYTRSFYLEKYPLSKKLQAVTKIYLETAKKDWMTYSLYEKGLAALTLNRFEETEVAKKIIESLKENASNNEDWGMYWIANKAGWYWYQAPIETQALLIEAFAEVTHDNKSVDAMKVWLLKNKQTKNWPTTKSTTEAIYALLLQGNDWMSVKDNTIIKIGDEKIMTKKLSENEKEAETGYIKLSWKANEVKNEMATVNIQNKSEVPGFGGVYWQYFEDLDKIKTSTETALSVTKELYLKNVSLKGKELEKITSKQELKTGDLVTVRLIIKSKEDMEFVHLKDMRASCFEPVNVLSEYQYKDGLGFYMSTKDAATHFFFEEINKGTYVLEYDIRVNNSGEFSNGITTIQSMYAPEFASHTKGIRVKVK</sequence>
<comment type="similarity">
    <text evidence="1">Belongs to the protease inhibitor I39 (alpha-2-macroglobulin) family. Bacterial alpha-2-macroglobulin subfamily.</text>
</comment>
<feature type="chain" id="PRO_5037107363" evidence="3">
    <location>
        <begin position="18"/>
        <end position="2177"/>
    </location>
</feature>
<evidence type="ECO:0000256" key="1">
    <source>
        <dbReference type="ARBA" id="ARBA00010556"/>
    </source>
</evidence>
<dbReference type="SUPFAM" id="SSF48239">
    <property type="entry name" value="Terpenoid cyclases/Protein prenyltransferases"/>
    <property type="match status" value="1"/>
</dbReference>
<dbReference type="InterPro" id="IPR023997">
    <property type="entry name" value="TonB-dep_OMP_SusC/RagA_CS"/>
</dbReference>
<dbReference type="SUPFAM" id="SSF56935">
    <property type="entry name" value="Porins"/>
    <property type="match status" value="1"/>
</dbReference>
<dbReference type="NCBIfam" id="TIGR04057">
    <property type="entry name" value="SusC_RagA_signa"/>
    <property type="match status" value="1"/>
</dbReference>
<accession>A0A941AYG4</accession>
<dbReference type="InterPro" id="IPR039426">
    <property type="entry name" value="TonB-dep_rcpt-like"/>
</dbReference>
<dbReference type="GO" id="GO:0004180">
    <property type="term" value="F:carboxypeptidase activity"/>
    <property type="evidence" value="ECO:0007669"/>
    <property type="project" value="UniProtKB-KW"/>
</dbReference>
<dbReference type="InterPro" id="IPR002890">
    <property type="entry name" value="MG2"/>
</dbReference>
<dbReference type="InterPro" id="IPR008969">
    <property type="entry name" value="CarboxyPept-like_regulatory"/>
</dbReference>
<keyword evidence="3" id="KW-0732">Signal</keyword>
<dbReference type="EMBL" id="JAGFBV010000025">
    <property type="protein sequence ID" value="MBP4139346.1"/>
    <property type="molecule type" value="Genomic_DNA"/>
</dbReference>
<dbReference type="PROSITE" id="PS52016">
    <property type="entry name" value="TONB_DEPENDENT_REC_3"/>
    <property type="match status" value="1"/>
</dbReference>
<proteinExistence type="inferred from homology"/>
<dbReference type="Pfam" id="PF17973">
    <property type="entry name" value="bMG10"/>
    <property type="match status" value="1"/>
</dbReference>
<comment type="similarity">
    <text evidence="2">Belongs to the TonB-dependent receptor family.</text>
</comment>
<dbReference type="GO" id="GO:0009279">
    <property type="term" value="C:cell outer membrane"/>
    <property type="evidence" value="ECO:0007669"/>
    <property type="project" value="UniProtKB-SubCell"/>
</dbReference>
<keyword evidence="5" id="KW-0645">Protease</keyword>
<feature type="domain" description="Alpha-2-macroglobulin" evidence="4">
    <location>
        <begin position="1407"/>
        <end position="1496"/>
    </location>
</feature>
<keyword evidence="2" id="KW-0812">Transmembrane</keyword>
<dbReference type="InterPro" id="IPR001599">
    <property type="entry name" value="Macroglobln_a2"/>
</dbReference>
<dbReference type="GO" id="GO:0004866">
    <property type="term" value="F:endopeptidase inhibitor activity"/>
    <property type="evidence" value="ECO:0007669"/>
    <property type="project" value="InterPro"/>
</dbReference>
<dbReference type="Proteomes" id="UP000675047">
    <property type="component" value="Unassembled WGS sequence"/>
</dbReference>
<evidence type="ECO:0000256" key="3">
    <source>
        <dbReference type="SAM" id="SignalP"/>
    </source>
</evidence>
<keyword evidence="2" id="KW-0998">Cell outer membrane</keyword>
<feature type="signal peptide" evidence="3">
    <location>
        <begin position="1"/>
        <end position="17"/>
    </location>
</feature>
<dbReference type="SMART" id="SM01360">
    <property type="entry name" value="A2M"/>
    <property type="match status" value="1"/>
</dbReference>
<keyword evidence="5" id="KW-0121">Carboxypeptidase</keyword>
<keyword evidence="2" id="KW-1134">Transmembrane beta strand</keyword>
<dbReference type="Pfam" id="PF01835">
    <property type="entry name" value="MG2"/>
    <property type="match status" value="1"/>
</dbReference>
<dbReference type="Pfam" id="PF00207">
    <property type="entry name" value="A2M"/>
    <property type="match status" value="1"/>
</dbReference>
<keyword evidence="5" id="KW-0378">Hydrolase</keyword>
<dbReference type="PANTHER" id="PTHR40094">
    <property type="entry name" value="ALPHA-2-MACROGLOBULIN HOMOLOG"/>
    <property type="match status" value="1"/>
</dbReference>
<dbReference type="Gene3D" id="2.60.40.1930">
    <property type="match status" value="1"/>
</dbReference>
<comment type="caution">
    <text evidence="5">The sequence shown here is derived from an EMBL/GenBank/DDBJ whole genome shotgun (WGS) entry which is preliminary data.</text>
</comment>
<dbReference type="InterPro" id="IPR008930">
    <property type="entry name" value="Terpenoid_cyclase/PrenylTrfase"/>
</dbReference>
<dbReference type="InterPro" id="IPR012910">
    <property type="entry name" value="Plug_dom"/>
</dbReference>
<dbReference type="Gene3D" id="2.60.40.1120">
    <property type="entry name" value="Carboxypeptidase-like, regulatory domain"/>
    <property type="match status" value="1"/>
</dbReference>
<dbReference type="Gene3D" id="2.170.130.10">
    <property type="entry name" value="TonB-dependent receptor, plug domain"/>
    <property type="match status" value="1"/>
</dbReference>
<dbReference type="Pfam" id="PF13715">
    <property type="entry name" value="CarbopepD_reg_2"/>
    <property type="match status" value="1"/>
</dbReference>
<comment type="subcellular location">
    <subcellularLocation>
        <location evidence="2">Cell outer membrane</location>
        <topology evidence="2">Multi-pass membrane protein</topology>
    </subcellularLocation>
</comment>
<keyword evidence="2" id="KW-0813">Transport</keyword>
<protein>
    <submittedName>
        <fullName evidence="5">Carboxypeptidase-like regulatory domain-containing protein</fullName>
    </submittedName>
</protein>
<dbReference type="InterPro" id="IPR051802">
    <property type="entry name" value="YfhM-like"/>
</dbReference>
<dbReference type="RefSeq" id="WP_210667315.1">
    <property type="nucleotide sequence ID" value="NZ_JAGFBV010000025.1"/>
</dbReference>
<keyword evidence="6" id="KW-1185">Reference proteome</keyword>
<evidence type="ECO:0000256" key="2">
    <source>
        <dbReference type="PROSITE-ProRule" id="PRU01360"/>
    </source>
</evidence>
<keyword evidence="2" id="KW-0472">Membrane</keyword>
<dbReference type="PANTHER" id="PTHR40094:SF1">
    <property type="entry name" value="UBIQUITIN DOMAIN-CONTAINING PROTEIN"/>
    <property type="match status" value="1"/>
</dbReference>
<name>A0A941AYG4_9FLAO</name>
<gene>
    <name evidence="5" type="ORF">J3495_14810</name>
</gene>